<name>A0A194Q8U2_PAPXU</name>
<evidence type="ECO:0000256" key="6">
    <source>
        <dbReference type="ARBA" id="ARBA00023242"/>
    </source>
</evidence>
<protein>
    <submittedName>
        <fullName evidence="11">Zinc finger protein 836</fullName>
    </submittedName>
</protein>
<evidence type="ECO:0000313" key="11">
    <source>
        <dbReference type="EMBL" id="KPI99845.1"/>
    </source>
</evidence>
<feature type="binding site" evidence="8">
    <location>
        <position position="488"/>
    </location>
    <ligand>
        <name>Zn(2+)</name>
        <dbReference type="ChEBI" id="CHEBI:29105"/>
    </ligand>
</feature>
<dbReference type="InterPro" id="IPR012934">
    <property type="entry name" value="Znf_AD"/>
</dbReference>
<dbReference type="GO" id="GO:0005634">
    <property type="term" value="C:nucleus"/>
    <property type="evidence" value="ECO:0007669"/>
    <property type="project" value="UniProtKB-SubCell"/>
</dbReference>
<feature type="binding site" evidence="8">
    <location>
        <position position="445"/>
    </location>
    <ligand>
        <name>Zn(2+)</name>
        <dbReference type="ChEBI" id="CHEBI:29105"/>
    </ligand>
</feature>
<keyword evidence="12" id="KW-1185">Reference proteome</keyword>
<feature type="domain" description="C2H2-type" evidence="9">
    <location>
        <begin position="614"/>
        <end position="641"/>
    </location>
</feature>
<feature type="domain" description="C2H2-type" evidence="9">
    <location>
        <begin position="670"/>
        <end position="697"/>
    </location>
</feature>
<dbReference type="Pfam" id="PF07776">
    <property type="entry name" value="zf-AD"/>
    <property type="match status" value="1"/>
</dbReference>
<dbReference type="Gene3D" id="3.40.1800.20">
    <property type="match status" value="1"/>
</dbReference>
<dbReference type="GO" id="GO:0030674">
    <property type="term" value="F:protein-macromolecule adaptor activity"/>
    <property type="evidence" value="ECO:0007669"/>
    <property type="project" value="UniProtKB-ARBA"/>
</dbReference>
<reference evidence="11 12" key="1">
    <citation type="journal article" date="2015" name="Nat. Commun.">
        <title>Outbred genome sequencing and CRISPR/Cas9 gene editing in butterflies.</title>
        <authorList>
            <person name="Li X."/>
            <person name="Fan D."/>
            <person name="Zhang W."/>
            <person name="Liu G."/>
            <person name="Zhang L."/>
            <person name="Zhao L."/>
            <person name="Fang X."/>
            <person name="Chen L."/>
            <person name="Dong Y."/>
            <person name="Chen Y."/>
            <person name="Ding Y."/>
            <person name="Zhao R."/>
            <person name="Feng M."/>
            <person name="Zhu Y."/>
            <person name="Feng Y."/>
            <person name="Jiang X."/>
            <person name="Zhu D."/>
            <person name="Xiang H."/>
            <person name="Feng X."/>
            <person name="Li S."/>
            <person name="Wang J."/>
            <person name="Zhang G."/>
            <person name="Kronforst M.R."/>
            <person name="Wang W."/>
        </authorList>
    </citation>
    <scope>NUCLEOTIDE SEQUENCE [LARGE SCALE GENOMIC DNA]</scope>
    <source>
        <strain evidence="11">Ya'a_city_454_Px</strain>
        <tissue evidence="11">Whole body</tissue>
    </source>
</reference>
<dbReference type="SMART" id="SM00868">
    <property type="entry name" value="zf-AD"/>
    <property type="match status" value="1"/>
</dbReference>
<feature type="domain" description="C2H2-type" evidence="9">
    <location>
        <begin position="642"/>
        <end position="669"/>
    </location>
</feature>
<evidence type="ECO:0000256" key="2">
    <source>
        <dbReference type="ARBA" id="ARBA00022723"/>
    </source>
</evidence>
<dbReference type="GO" id="GO:0000977">
    <property type="term" value="F:RNA polymerase II transcription regulatory region sequence-specific DNA binding"/>
    <property type="evidence" value="ECO:0007669"/>
    <property type="project" value="TreeGrafter"/>
</dbReference>
<feature type="domain" description="ZAD" evidence="10">
    <location>
        <begin position="440"/>
        <end position="515"/>
    </location>
</feature>
<keyword evidence="3" id="KW-0677">Repeat</keyword>
<dbReference type="PROSITE" id="PS51915">
    <property type="entry name" value="ZAD"/>
    <property type="match status" value="1"/>
</dbReference>
<dbReference type="PROSITE" id="PS00028">
    <property type="entry name" value="ZINC_FINGER_C2H2_1"/>
    <property type="match status" value="4"/>
</dbReference>
<dbReference type="Proteomes" id="UP000053268">
    <property type="component" value="Unassembled WGS sequence"/>
</dbReference>
<evidence type="ECO:0000313" key="12">
    <source>
        <dbReference type="Proteomes" id="UP000053268"/>
    </source>
</evidence>
<dbReference type="SUPFAM" id="SSF57716">
    <property type="entry name" value="Glucocorticoid receptor-like (DNA-binding domain)"/>
    <property type="match status" value="1"/>
</dbReference>
<comment type="subcellular location">
    <subcellularLocation>
        <location evidence="1">Nucleus</location>
    </subcellularLocation>
</comment>
<evidence type="ECO:0000256" key="4">
    <source>
        <dbReference type="ARBA" id="ARBA00022771"/>
    </source>
</evidence>
<feature type="binding site" evidence="8">
    <location>
        <position position="442"/>
    </location>
    <ligand>
        <name>Zn(2+)</name>
        <dbReference type="ChEBI" id="CHEBI:29105"/>
    </ligand>
</feature>
<keyword evidence="6" id="KW-0539">Nucleus</keyword>
<dbReference type="Pfam" id="PF00096">
    <property type="entry name" value="zf-C2H2"/>
    <property type="match status" value="2"/>
</dbReference>
<dbReference type="SUPFAM" id="SSF57667">
    <property type="entry name" value="beta-beta-alpha zinc fingers"/>
    <property type="match status" value="2"/>
</dbReference>
<evidence type="ECO:0000256" key="7">
    <source>
        <dbReference type="PROSITE-ProRule" id="PRU00042"/>
    </source>
</evidence>
<dbReference type="GO" id="GO:0008270">
    <property type="term" value="F:zinc ion binding"/>
    <property type="evidence" value="ECO:0007669"/>
    <property type="project" value="UniProtKB-UniRule"/>
</dbReference>
<keyword evidence="2 8" id="KW-0479">Metal-binding</keyword>
<evidence type="ECO:0000259" key="10">
    <source>
        <dbReference type="PROSITE" id="PS51915"/>
    </source>
</evidence>
<feature type="binding site" evidence="8">
    <location>
        <position position="491"/>
    </location>
    <ligand>
        <name>Zn(2+)</name>
        <dbReference type="ChEBI" id="CHEBI:29105"/>
    </ligand>
</feature>
<dbReference type="InterPro" id="IPR036236">
    <property type="entry name" value="Znf_C2H2_sf"/>
</dbReference>
<gene>
    <name evidence="11" type="ORF">RR46_04819</name>
</gene>
<evidence type="ECO:0000259" key="9">
    <source>
        <dbReference type="PROSITE" id="PS50157"/>
    </source>
</evidence>
<dbReference type="EMBL" id="KQ459562">
    <property type="protein sequence ID" value="KPI99845.1"/>
    <property type="molecule type" value="Genomic_DNA"/>
</dbReference>
<organism evidence="11 12">
    <name type="scientific">Papilio xuthus</name>
    <name type="common">Asian swallowtail butterfly</name>
    <dbReference type="NCBI Taxonomy" id="66420"/>
    <lineage>
        <taxon>Eukaryota</taxon>
        <taxon>Metazoa</taxon>
        <taxon>Ecdysozoa</taxon>
        <taxon>Arthropoda</taxon>
        <taxon>Hexapoda</taxon>
        <taxon>Insecta</taxon>
        <taxon>Pterygota</taxon>
        <taxon>Neoptera</taxon>
        <taxon>Endopterygota</taxon>
        <taxon>Lepidoptera</taxon>
        <taxon>Glossata</taxon>
        <taxon>Ditrysia</taxon>
        <taxon>Papilionoidea</taxon>
        <taxon>Papilionidae</taxon>
        <taxon>Papilioninae</taxon>
        <taxon>Papilio</taxon>
    </lineage>
</organism>
<evidence type="ECO:0000256" key="3">
    <source>
        <dbReference type="ARBA" id="ARBA00022737"/>
    </source>
</evidence>
<accession>A0A194Q8U2</accession>
<feature type="domain" description="C2H2-type" evidence="9">
    <location>
        <begin position="698"/>
        <end position="726"/>
    </location>
</feature>
<dbReference type="PANTHER" id="PTHR24381">
    <property type="entry name" value="ZINC FINGER PROTEIN"/>
    <property type="match status" value="1"/>
</dbReference>
<dbReference type="GO" id="GO:0000981">
    <property type="term" value="F:DNA-binding transcription factor activity, RNA polymerase II-specific"/>
    <property type="evidence" value="ECO:0007669"/>
    <property type="project" value="TreeGrafter"/>
</dbReference>
<dbReference type="PANTHER" id="PTHR24381:SF393">
    <property type="entry name" value="CHROMATIN-LINKED ADAPTOR FOR MSL PROTEINS, ISOFORM B"/>
    <property type="match status" value="1"/>
</dbReference>
<keyword evidence="4 7" id="KW-0863">Zinc-finger</keyword>
<dbReference type="AlphaFoldDB" id="A0A194Q8U2"/>
<dbReference type="STRING" id="66420.A0A194Q8U2"/>
<evidence type="ECO:0000256" key="8">
    <source>
        <dbReference type="PROSITE-ProRule" id="PRU01263"/>
    </source>
</evidence>
<keyword evidence="5 8" id="KW-0862">Zinc</keyword>
<sequence>MKSLMAQKPLKRRDLEFHKILLENGFPQEMTIDHVRKKWSYTYDMYKVSKKTKNKSWKYYKLFEKNLEISKALEKYASWSNEWRLKLICSISETKKSKMDFHTMWRMVEKSLRMEGLPEDCYIQDLKGLWHHIRMTFQRKHRSKLKNGTGGADDWPLYEPMLTYYQKFEPSYLSWIESDSPRKFINEKKKTDKQFQGFNNERKENYTEEFQWSKDITESFIQIRLQNDWLFRERKWAWNELKKIMAEEYDFPTVLTGRELCKKWASTYSEYQKAKATNNKSWVYYTLFELYLGEGSMNPIIDWQEEWVFNLISSRTDLRHLFRSTKDHIKGWREVEKKLRNIGMPIDHSLLDISEIWAYLLKTFKWKQKFAKQGLLNEQWPYYDAMSSYFELERQYNLEKKDHRVEVEVTPVEEDEYEDDMKLLDLKQLLQVKPERECAGQCRSCFNEPGCVNVFQEKDEDGVELAYKLKLIGGIQVNQSDSLPSQICLNCANQLENAYKFRRKCQEIDRQLRNTCVGEKIKVEHIAETNEGAGEVLHNRGTNNDLMDTCPNDYLMSIDKKPNVKQVRTNKQNAIRKKRTRKLIYRYWKVCEICGKHTSNLVAHLDMHTADKSYSCDLCDKKFKYKSGLLLHKSSHNTTPRKTCEVCGKTFHVMAQYRRHFAYHANERKFSCDVCGKRFNSMEILKVHHRIHTDERPFPCPECGKTFRTAGCVSRHKRIVHKSSKTK</sequence>
<dbReference type="SMART" id="SM00355">
    <property type="entry name" value="ZnF_C2H2"/>
    <property type="match status" value="5"/>
</dbReference>
<evidence type="ECO:0000256" key="5">
    <source>
        <dbReference type="ARBA" id="ARBA00022833"/>
    </source>
</evidence>
<evidence type="ECO:0000256" key="1">
    <source>
        <dbReference type="ARBA" id="ARBA00004123"/>
    </source>
</evidence>
<proteinExistence type="predicted"/>
<dbReference type="Gene3D" id="3.30.160.60">
    <property type="entry name" value="Classic Zinc Finger"/>
    <property type="match status" value="3"/>
</dbReference>
<dbReference type="InterPro" id="IPR013087">
    <property type="entry name" value="Znf_C2H2_type"/>
</dbReference>
<dbReference type="FunFam" id="3.30.160.60:FF:000425">
    <property type="entry name" value="PLAG1 like zinc finger 1"/>
    <property type="match status" value="1"/>
</dbReference>
<dbReference type="PROSITE" id="PS50157">
    <property type="entry name" value="ZINC_FINGER_C2H2_2"/>
    <property type="match status" value="4"/>
</dbReference>
<dbReference type="FunFam" id="3.30.160.60:FF:000688">
    <property type="entry name" value="zinc finger protein 197 isoform X1"/>
    <property type="match status" value="1"/>
</dbReference>